<dbReference type="InterPro" id="IPR001623">
    <property type="entry name" value="DnaJ_domain"/>
</dbReference>
<evidence type="ECO:0000313" key="2">
    <source>
        <dbReference type="Proteomes" id="UP000236291"/>
    </source>
</evidence>
<dbReference type="AlphaFoldDB" id="A0A2K3KZ36"/>
<gene>
    <name evidence="1" type="ORF">L195_g027434</name>
</gene>
<organism evidence="1 2">
    <name type="scientific">Trifolium pratense</name>
    <name type="common">Red clover</name>
    <dbReference type="NCBI Taxonomy" id="57577"/>
    <lineage>
        <taxon>Eukaryota</taxon>
        <taxon>Viridiplantae</taxon>
        <taxon>Streptophyta</taxon>
        <taxon>Embryophyta</taxon>
        <taxon>Tracheophyta</taxon>
        <taxon>Spermatophyta</taxon>
        <taxon>Magnoliopsida</taxon>
        <taxon>eudicotyledons</taxon>
        <taxon>Gunneridae</taxon>
        <taxon>Pentapetalae</taxon>
        <taxon>rosids</taxon>
        <taxon>fabids</taxon>
        <taxon>Fabales</taxon>
        <taxon>Fabaceae</taxon>
        <taxon>Papilionoideae</taxon>
        <taxon>50 kb inversion clade</taxon>
        <taxon>NPAAA clade</taxon>
        <taxon>Hologalegina</taxon>
        <taxon>IRL clade</taxon>
        <taxon>Trifolieae</taxon>
        <taxon>Trifolium</taxon>
    </lineage>
</organism>
<dbReference type="Proteomes" id="UP000236291">
    <property type="component" value="Unassembled WGS sequence"/>
</dbReference>
<dbReference type="ExpressionAtlas" id="A0A2K3KZ36">
    <property type="expression patterns" value="baseline"/>
</dbReference>
<dbReference type="SUPFAM" id="SSF46565">
    <property type="entry name" value="Chaperone J-domain"/>
    <property type="match status" value="1"/>
</dbReference>
<evidence type="ECO:0000313" key="1">
    <source>
        <dbReference type="EMBL" id="PNX71554.1"/>
    </source>
</evidence>
<dbReference type="PANTHER" id="PTHR45376:SF5">
    <property type="entry name" value="CHAPERONE DNAJ-DOMAIN SUPERFAMILY PROTEIN"/>
    <property type="match status" value="1"/>
</dbReference>
<comment type="caution">
    <text evidence="1">The sequence shown here is derived from an EMBL/GenBank/DDBJ whole genome shotgun (WGS) entry which is preliminary data.</text>
</comment>
<dbReference type="Gene3D" id="1.10.287.110">
    <property type="entry name" value="DnaJ domain"/>
    <property type="match status" value="1"/>
</dbReference>
<reference evidence="1 2" key="2">
    <citation type="journal article" date="2017" name="Front. Plant Sci.">
        <title>Gene Classification and Mining of Molecular Markers Useful in Red Clover (Trifolium pratense) Breeding.</title>
        <authorList>
            <person name="Istvanek J."/>
            <person name="Dluhosova J."/>
            <person name="Dluhos P."/>
            <person name="Patkova L."/>
            <person name="Nedelnik J."/>
            <person name="Repkova J."/>
        </authorList>
    </citation>
    <scope>NUCLEOTIDE SEQUENCE [LARGE SCALE GENOMIC DNA]</scope>
    <source>
        <strain evidence="2">cv. Tatra</strain>
        <tissue evidence="1">Young leaves</tissue>
    </source>
</reference>
<accession>A0A2K3KZ36</accession>
<dbReference type="STRING" id="57577.A0A2K3KZ36"/>
<dbReference type="PANTHER" id="PTHR45376">
    <property type="entry name" value="CHAPERONE DNAJ-DOMAIN SUPERFAMILY PROTEIN-RELATED"/>
    <property type="match status" value="1"/>
</dbReference>
<dbReference type="InterPro" id="IPR036869">
    <property type="entry name" value="J_dom_sf"/>
</dbReference>
<proteinExistence type="predicted"/>
<dbReference type="CDD" id="cd06257">
    <property type="entry name" value="DnaJ"/>
    <property type="match status" value="1"/>
</dbReference>
<name>A0A2K3KZ36_TRIPR</name>
<keyword evidence="1" id="KW-0346">Stress response</keyword>
<sequence length="80" mass="9003">MRGTFSEHHTYDGFEWSSKTNTNKWKTARVGSSSDRTILGLPPTGPLNIEDVKDAFRLSALKWHPDKHQGPSQVLVNLDP</sequence>
<protein>
    <submittedName>
        <fullName evidence="1">Heat shock protein binding</fullName>
    </submittedName>
</protein>
<dbReference type="EMBL" id="ASHM01023475">
    <property type="protein sequence ID" value="PNX71554.1"/>
    <property type="molecule type" value="Genomic_DNA"/>
</dbReference>
<reference evidence="1 2" key="1">
    <citation type="journal article" date="2014" name="Am. J. Bot.">
        <title>Genome assembly and annotation for red clover (Trifolium pratense; Fabaceae).</title>
        <authorList>
            <person name="Istvanek J."/>
            <person name="Jaros M."/>
            <person name="Krenek A."/>
            <person name="Repkova J."/>
        </authorList>
    </citation>
    <scope>NUCLEOTIDE SEQUENCE [LARGE SCALE GENOMIC DNA]</scope>
    <source>
        <strain evidence="2">cv. Tatra</strain>
        <tissue evidence="1">Young leaves</tissue>
    </source>
</reference>